<dbReference type="Gene3D" id="1.10.3680.10">
    <property type="entry name" value="TerB-like"/>
    <property type="match status" value="1"/>
</dbReference>
<evidence type="ECO:0000313" key="2">
    <source>
        <dbReference type="EMBL" id="SKC66662.1"/>
    </source>
</evidence>
<feature type="domain" description="Co-chaperone DjlA N-terminal" evidence="1">
    <location>
        <begin position="63"/>
        <end position="108"/>
    </location>
</feature>
<dbReference type="InterPro" id="IPR029024">
    <property type="entry name" value="TerB-like"/>
</dbReference>
<dbReference type="RefSeq" id="WP_079687001.1">
    <property type="nucleotide sequence ID" value="NZ_FUZU01000001.1"/>
</dbReference>
<proteinExistence type="predicted"/>
<organism evidence="2 3">
    <name type="scientific">Ohtaekwangia koreensis</name>
    <dbReference type="NCBI Taxonomy" id="688867"/>
    <lineage>
        <taxon>Bacteria</taxon>
        <taxon>Pseudomonadati</taxon>
        <taxon>Bacteroidota</taxon>
        <taxon>Cytophagia</taxon>
        <taxon>Cytophagales</taxon>
        <taxon>Fulvivirgaceae</taxon>
        <taxon>Ohtaekwangia</taxon>
    </lineage>
</organism>
<dbReference type="Proteomes" id="UP000190961">
    <property type="component" value="Unassembled WGS sequence"/>
</dbReference>
<name>A0A1T5KSB1_9BACT</name>
<dbReference type="OrthoDB" id="981499at2"/>
<dbReference type="EMBL" id="FUZU01000001">
    <property type="protein sequence ID" value="SKC66662.1"/>
    <property type="molecule type" value="Genomic_DNA"/>
</dbReference>
<evidence type="ECO:0000313" key="3">
    <source>
        <dbReference type="Proteomes" id="UP000190961"/>
    </source>
</evidence>
<protein>
    <submittedName>
        <fullName evidence="2">Uncharacterized conserved protein, tellurite resistance protein B (TerB) family</fullName>
    </submittedName>
</protein>
<dbReference type="AlphaFoldDB" id="A0A1T5KSB1"/>
<dbReference type="CDD" id="cd07177">
    <property type="entry name" value="terB_like"/>
    <property type="match status" value="1"/>
</dbReference>
<dbReference type="InterPro" id="IPR007791">
    <property type="entry name" value="DjlA_N"/>
</dbReference>
<keyword evidence="3" id="KW-1185">Reference proteome</keyword>
<gene>
    <name evidence="2" type="ORF">SAMN05660236_2559</name>
</gene>
<sequence>MIDPTKLEHFRNLVSLITADGKIEEVERVALFKIAYDLGLPLDRFNLMLERGHEYRFLIPQNNHEREKQLEDMIELAYVDGDFAPAELELITMVSEKLGFTQTELDQIIHMHTAKLELLAKQSE</sequence>
<reference evidence="2 3" key="1">
    <citation type="submission" date="2017-02" db="EMBL/GenBank/DDBJ databases">
        <authorList>
            <person name="Peterson S.W."/>
        </authorList>
    </citation>
    <scope>NUCLEOTIDE SEQUENCE [LARGE SCALE GENOMIC DNA]</scope>
    <source>
        <strain evidence="2 3">DSM 25262</strain>
    </source>
</reference>
<accession>A0A1T5KSB1</accession>
<evidence type="ECO:0000259" key="1">
    <source>
        <dbReference type="Pfam" id="PF05099"/>
    </source>
</evidence>
<dbReference type="SUPFAM" id="SSF158682">
    <property type="entry name" value="TerB-like"/>
    <property type="match status" value="2"/>
</dbReference>
<dbReference type="Pfam" id="PF05099">
    <property type="entry name" value="TerB"/>
    <property type="match status" value="1"/>
</dbReference>